<comment type="caution">
    <text evidence="1">The sequence shown here is derived from an EMBL/GenBank/DDBJ whole genome shotgun (WGS) entry which is preliminary data.</text>
</comment>
<proteinExistence type="predicted"/>
<sequence>MRALWSIIVFLTITSVLLGGYHWSSYQESSADENQSMVDETVTVEERGQDLVIEHRLDKIEVESAKLNVPDSVQELTCLEEGCDYSDSRLTVNASGVYTLSYVVPKQSIVSDVIYMSDWLVNINHDALTDQKRDIRISLSAEQEGAWYSLNTPILNSERENIHYYEWQHHNVGEPPLIKVSHPFSHTQRLDQLTVLSNRSVASSDIQILRDVINQSHNQVLIVDDSLNEVITDHLVVVRQLDQSIESLFSRFLKSISSDSSADAEVIDVLTAFYYDNDNEDKMVQVLNDVLTEDEQALWFQQLMDLETNQGNLTAIADDLLSQLLGYDVSFFTYNQKSSTYVPFYGDVTKQVMVQGEESDIDLKQREETIYMAIDTFLDRFDLYGFSVDNRNEWFAEYDADQMRFYINRNVYTINDRRYQVPETAWFQAQGKTYIELSLLARIFDRTYNQNDERIEIE</sequence>
<dbReference type="RefSeq" id="WP_354218394.1">
    <property type="nucleotide sequence ID" value="NZ_JBEPMX010000001.1"/>
</dbReference>
<name>A0ABV2KR18_9BACI</name>
<evidence type="ECO:0000313" key="1">
    <source>
        <dbReference type="EMBL" id="MET3682027.1"/>
    </source>
</evidence>
<reference evidence="1 2" key="1">
    <citation type="submission" date="2024-06" db="EMBL/GenBank/DDBJ databases">
        <title>Genomic Encyclopedia of Type Strains, Phase IV (KMG-IV): sequencing the most valuable type-strain genomes for metagenomic binning, comparative biology and taxonomic classification.</title>
        <authorList>
            <person name="Goeker M."/>
        </authorList>
    </citation>
    <scope>NUCLEOTIDE SEQUENCE [LARGE SCALE GENOMIC DNA]</scope>
    <source>
        <strain evidence="1 2">DSM 23520</strain>
    </source>
</reference>
<gene>
    <name evidence="1" type="ORF">ABID56_000106</name>
</gene>
<evidence type="ECO:0000313" key="2">
    <source>
        <dbReference type="Proteomes" id="UP001549167"/>
    </source>
</evidence>
<keyword evidence="2" id="KW-1185">Reference proteome</keyword>
<protein>
    <submittedName>
        <fullName evidence="1">Coiled-coil protein SlyX</fullName>
    </submittedName>
</protein>
<organism evidence="1 2">
    <name type="scientific">Alkalibacillus flavidus</name>
    <dbReference type="NCBI Taxonomy" id="546021"/>
    <lineage>
        <taxon>Bacteria</taxon>
        <taxon>Bacillati</taxon>
        <taxon>Bacillota</taxon>
        <taxon>Bacilli</taxon>
        <taxon>Bacillales</taxon>
        <taxon>Bacillaceae</taxon>
        <taxon>Alkalibacillus</taxon>
    </lineage>
</organism>
<dbReference type="Proteomes" id="UP001549167">
    <property type="component" value="Unassembled WGS sequence"/>
</dbReference>
<dbReference type="EMBL" id="JBEPMX010000001">
    <property type="protein sequence ID" value="MET3682027.1"/>
    <property type="molecule type" value="Genomic_DNA"/>
</dbReference>
<accession>A0ABV2KR18</accession>